<dbReference type="Gene3D" id="3.40.50.2300">
    <property type="match status" value="2"/>
</dbReference>
<dbReference type="InterPro" id="IPR050555">
    <property type="entry name" value="Bact_Solute-Bind_Prot2"/>
</dbReference>
<dbReference type="SUPFAM" id="SSF53822">
    <property type="entry name" value="Periplasmic binding protein-like I"/>
    <property type="match status" value="1"/>
</dbReference>
<evidence type="ECO:0000256" key="2">
    <source>
        <dbReference type="ARBA" id="ARBA00007639"/>
    </source>
</evidence>
<accession>A0A4U8Q0K8</accession>
<dbReference type="InterPro" id="IPR025997">
    <property type="entry name" value="SBP_2_dom"/>
</dbReference>
<dbReference type="PROSITE" id="PS51257">
    <property type="entry name" value="PROKAR_LIPOPROTEIN"/>
    <property type="match status" value="1"/>
</dbReference>
<protein>
    <submittedName>
        <fullName evidence="5">ABC transporter periplasmic-binding protein YphF</fullName>
    </submittedName>
</protein>
<feature type="chain" id="PRO_5039209097" evidence="3">
    <location>
        <begin position="25"/>
        <end position="372"/>
    </location>
</feature>
<dbReference type="RefSeq" id="WP_027292595.1">
    <property type="nucleotide sequence ID" value="NZ_QGQD01000109.1"/>
</dbReference>
<name>A0A4U8Q0K8_9FIRM</name>
<reference evidence="5 6" key="1">
    <citation type="journal article" date="2019" name="Anaerobe">
        <title>Detection of Robinsoniella peoriensis in multiple bone samples of a trauma patient.</title>
        <authorList>
            <person name="Schrottner P."/>
            <person name="Hartwich K."/>
            <person name="Bunk B."/>
            <person name="Schober I."/>
            <person name="Helbig S."/>
            <person name="Rudolph W.W."/>
            <person name="Gunzer F."/>
        </authorList>
    </citation>
    <scope>NUCLEOTIDE SEQUENCE [LARGE SCALE GENOMIC DNA]</scope>
    <source>
        <strain evidence="5 6">DSM 106044</strain>
    </source>
</reference>
<sequence length="372" mass="39723" precursor="true">MKGTLKWKGIALTAAMAMCMTVGCSSGENKKVEDTTKGTQAVNTEEADASGDSAELKIGRIELDLAMPYQQADAAAFEQYAQQKGIKAVVLDGKSSPETIASSMEDLIAKKVNGIIVQANDGEAISPFVQQAQDAGIPVLTFVNASNVPGPNAYLAEYDISYDLGAATAKRWMEFHPNEPVKVATLGIPAAPVVEKDRCDAFIEGVKSVAADAEVVARLDSAGVRDQAVSAAEDLLQAHPDVNVVLGVNGDAALGGIAAFEAAGRGKAIDGVPQTEIFASVDGSEQEMVKLADPNSSMKLCMALPPKDFAEQLTDIMLDCINGKIDYKQKQDINMYDVMFDYWNTSVDELQEFLDVQYQTKINIKKELGLEG</sequence>
<organism evidence="5 6">
    <name type="scientific">Robinsoniella peoriensis</name>
    <dbReference type="NCBI Taxonomy" id="180332"/>
    <lineage>
        <taxon>Bacteria</taxon>
        <taxon>Bacillati</taxon>
        <taxon>Bacillota</taxon>
        <taxon>Clostridia</taxon>
        <taxon>Lachnospirales</taxon>
        <taxon>Lachnospiraceae</taxon>
        <taxon>Robinsoniella</taxon>
    </lineage>
</organism>
<keyword evidence="3" id="KW-0732">Signal</keyword>
<dbReference type="GO" id="GO:0030288">
    <property type="term" value="C:outer membrane-bounded periplasmic space"/>
    <property type="evidence" value="ECO:0007669"/>
    <property type="project" value="TreeGrafter"/>
</dbReference>
<dbReference type="PANTHER" id="PTHR30036:SF7">
    <property type="entry name" value="ABC TRANSPORTER PERIPLASMIC-BINDING PROTEIN YPHF"/>
    <property type="match status" value="1"/>
</dbReference>
<comment type="similarity">
    <text evidence="2">Belongs to the bacterial solute-binding protein 2 family.</text>
</comment>
<evidence type="ECO:0000256" key="1">
    <source>
        <dbReference type="ARBA" id="ARBA00004196"/>
    </source>
</evidence>
<dbReference type="AlphaFoldDB" id="A0A4U8Q0K8"/>
<evidence type="ECO:0000313" key="5">
    <source>
        <dbReference type="EMBL" id="TLC97788.1"/>
    </source>
</evidence>
<evidence type="ECO:0000259" key="4">
    <source>
        <dbReference type="Pfam" id="PF13407"/>
    </source>
</evidence>
<feature type="signal peptide" evidence="3">
    <location>
        <begin position="1"/>
        <end position="24"/>
    </location>
</feature>
<dbReference type="Proteomes" id="UP000306509">
    <property type="component" value="Unassembled WGS sequence"/>
</dbReference>
<feature type="domain" description="Periplasmic binding protein" evidence="4">
    <location>
        <begin position="68"/>
        <end position="324"/>
    </location>
</feature>
<dbReference type="Pfam" id="PF13407">
    <property type="entry name" value="Peripla_BP_4"/>
    <property type="match status" value="1"/>
</dbReference>
<proteinExistence type="inferred from homology"/>
<dbReference type="GO" id="GO:0030246">
    <property type="term" value="F:carbohydrate binding"/>
    <property type="evidence" value="ECO:0007669"/>
    <property type="project" value="TreeGrafter"/>
</dbReference>
<comment type="caution">
    <text evidence="5">The sequence shown here is derived from an EMBL/GenBank/DDBJ whole genome shotgun (WGS) entry which is preliminary data.</text>
</comment>
<evidence type="ECO:0000313" key="6">
    <source>
        <dbReference type="Proteomes" id="UP000306509"/>
    </source>
</evidence>
<keyword evidence="6" id="KW-1185">Reference proteome</keyword>
<gene>
    <name evidence="5" type="primary">yphF_5</name>
    <name evidence="5" type="ORF">DSM106044_05374</name>
</gene>
<dbReference type="PANTHER" id="PTHR30036">
    <property type="entry name" value="D-XYLOSE-BINDING PERIPLASMIC PROTEIN"/>
    <property type="match status" value="1"/>
</dbReference>
<comment type="subcellular location">
    <subcellularLocation>
        <location evidence="1">Cell envelope</location>
    </subcellularLocation>
</comment>
<dbReference type="EMBL" id="QGQD01000109">
    <property type="protein sequence ID" value="TLC97788.1"/>
    <property type="molecule type" value="Genomic_DNA"/>
</dbReference>
<dbReference type="STRING" id="180332.GCA_000797495_01085"/>
<evidence type="ECO:0000256" key="3">
    <source>
        <dbReference type="SAM" id="SignalP"/>
    </source>
</evidence>
<dbReference type="CDD" id="cd01536">
    <property type="entry name" value="PBP1_ABC_sugar_binding-like"/>
    <property type="match status" value="1"/>
</dbReference>
<dbReference type="InterPro" id="IPR028082">
    <property type="entry name" value="Peripla_BP_I"/>
</dbReference>